<keyword evidence="2" id="KW-0472">Membrane</keyword>
<proteinExistence type="predicted"/>
<keyword evidence="2" id="KW-0812">Transmembrane</keyword>
<dbReference type="OrthoDB" id="4960109at2759"/>
<keyword evidence="4" id="KW-1185">Reference proteome</keyword>
<feature type="compositionally biased region" description="Low complexity" evidence="1">
    <location>
        <begin position="1"/>
        <end position="18"/>
    </location>
</feature>
<dbReference type="EMBL" id="SRPW01000986">
    <property type="protein sequence ID" value="KAG6009565.1"/>
    <property type="molecule type" value="Genomic_DNA"/>
</dbReference>
<evidence type="ECO:0000256" key="1">
    <source>
        <dbReference type="SAM" id="MobiDB-lite"/>
    </source>
</evidence>
<dbReference type="Proteomes" id="UP000748025">
    <property type="component" value="Unassembled WGS sequence"/>
</dbReference>
<feature type="region of interest" description="Disordered" evidence="1">
    <location>
        <begin position="1"/>
        <end position="41"/>
    </location>
</feature>
<name>A0A9P7NBF4_9HYPO</name>
<keyword evidence="2" id="KW-1133">Transmembrane helix</keyword>
<feature type="transmembrane region" description="Helical" evidence="2">
    <location>
        <begin position="51"/>
        <end position="69"/>
    </location>
</feature>
<sequence>MPRIPSTQSLRPTTLLRLRQPRPQPRLYTSKPDVEPAEFTASKRTSNTTKYFFAGATVLVLGFYATMAGSPRQVAKAGLENDPEAVKEFIPPHGAREAGAKKT</sequence>
<gene>
    <name evidence="3" type="ORF">E4U43_008695</name>
</gene>
<dbReference type="AlphaFoldDB" id="A0A9P7NBF4"/>
<evidence type="ECO:0000313" key="4">
    <source>
        <dbReference type="Proteomes" id="UP000748025"/>
    </source>
</evidence>
<evidence type="ECO:0000313" key="3">
    <source>
        <dbReference type="EMBL" id="KAG6009565.1"/>
    </source>
</evidence>
<evidence type="ECO:0000256" key="2">
    <source>
        <dbReference type="SAM" id="Phobius"/>
    </source>
</evidence>
<comment type="caution">
    <text evidence="3">The sequence shown here is derived from an EMBL/GenBank/DDBJ whole genome shotgun (WGS) entry which is preliminary data.</text>
</comment>
<protein>
    <submittedName>
        <fullName evidence="3">Uncharacterized protein</fullName>
    </submittedName>
</protein>
<accession>A0A9P7NBF4</accession>
<reference evidence="3" key="1">
    <citation type="journal article" date="2020" name="bioRxiv">
        <title>Whole genome comparisons of ergot fungi reveals the divergence and evolution of species within the genus Claviceps are the result of varying mechanisms driving genome evolution and host range expansion.</title>
        <authorList>
            <person name="Wyka S.A."/>
            <person name="Mondo S.J."/>
            <person name="Liu M."/>
            <person name="Dettman J."/>
            <person name="Nalam V."/>
            <person name="Broders K.D."/>
        </authorList>
    </citation>
    <scope>NUCLEOTIDE SEQUENCE</scope>
    <source>
        <strain evidence="3">CCC 602</strain>
    </source>
</reference>
<organism evidence="3 4">
    <name type="scientific">Claviceps pusilla</name>
    <dbReference type="NCBI Taxonomy" id="123648"/>
    <lineage>
        <taxon>Eukaryota</taxon>
        <taxon>Fungi</taxon>
        <taxon>Dikarya</taxon>
        <taxon>Ascomycota</taxon>
        <taxon>Pezizomycotina</taxon>
        <taxon>Sordariomycetes</taxon>
        <taxon>Hypocreomycetidae</taxon>
        <taxon>Hypocreales</taxon>
        <taxon>Clavicipitaceae</taxon>
        <taxon>Claviceps</taxon>
    </lineage>
</organism>